<sequence length="58" mass="6900">MLQEYARYLENNIENLKYALSSDPTRLCGWIVRAFKNIRVGLEKFGIDDVFVEKFTRK</sequence>
<evidence type="ECO:0000313" key="1">
    <source>
        <dbReference type="EMBL" id="BDB99829.1"/>
    </source>
</evidence>
<dbReference type="AlphaFoldDB" id="A0AAQ4CVJ8"/>
<organism evidence="1 2">
    <name type="scientific">Saccharolobus caldissimus</name>
    <dbReference type="NCBI Taxonomy" id="1702097"/>
    <lineage>
        <taxon>Archaea</taxon>
        <taxon>Thermoproteota</taxon>
        <taxon>Thermoprotei</taxon>
        <taxon>Sulfolobales</taxon>
        <taxon>Sulfolobaceae</taxon>
        <taxon>Saccharolobus</taxon>
    </lineage>
</organism>
<proteinExistence type="predicted"/>
<protein>
    <submittedName>
        <fullName evidence="1">Uncharacterized protein</fullName>
    </submittedName>
</protein>
<dbReference type="GeneID" id="68867576"/>
<keyword evidence="2" id="KW-1185">Reference proteome</keyword>
<dbReference type="KEGG" id="scas:SACC_28460"/>
<dbReference type="EMBL" id="AP025226">
    <property type="protein sequence ID" value="BDB99829.1"/>
    <property type="molecule type" value="Genomic_DNA"/>
</dbReference>
<reference evidence="1 2" key="1">
    <citation type="journal article" date="2022" name="Microbiol. Resour. Announc.">
        <title>Complete Genome Sequence of the Hyperthermophilic and Acidophilic Archaeon Saccharolobus caldissimus Strain HS-3T.</title>
        <authorList>
            <person name="Sakai H.D."/>
            <person name="Kurosawa N."/>
        </authorList>
    </citation>
    <scope>NUCLEOTIDE SEQUENCE [LARGE SCALE GENOMIC DNA]</scope>
    <source>
        <strain evidence="1 2">JCM32116</strain>
    </source>
</reference>
<name>A0AAQ4CVJ8_9CREN</name>
<dbReference type="Proteomes" id="UP001319921">
    <property type="component" value="Chromosome"/>
</dbReference>
<dbReference type="RefSeq" id="WP_229570345.1">
    <property type="nucleotide sequence ID" value="NZ_AP025226.1"/>
</dbReference>
<gene>
    <name evidence="1" type="ORF">SACC_28460</name>
</gene>
<accession>A0AAQ4CVJ8</accession>
<evidence type="ECO:0000313" key="2">
    <source>
        <dbReference type="Proteomes" id="UP001319921"/>
    </source>
</evidence>